<dbReference type="RefSeq" id="XP_014158588.1">
    <property type="nucleotide sequence ID" value="XM_014303113.1"/>
</dbReference>
<dbReference type="AlphaFoldDB" id="A0A0L0G740"/>
<feature type="domain" description="Protein kinase" evidence="10">
    <location>
        <begin position="1"/>
        <end position="168"/>
    </location>
</feature>
<keyword evidence="5 11" id="KW-0418">Kinase</keyword>
<dbReference type="InterPro" id="IPR000719">
    <property type="entry name" value="Prot_kinase_dom"/>
</dbReference>
<dbReference type="OrthoDB" id="248923at2759"/>
<name>A0A0L0G740_9EUKA</name>
<dbReference type="GO" id="GO:0004674">
    <property type="term" value="F:protein serine/threonine kinase activity"/>
    <property type="evidence" value="ECO:0007669"/>
    <property type="project" value="UniProtKB-KW"/>
</dbReference>
<dbReference type="InterPro" id="IPR011009">
    <property type="entry name" value="Kinase-like_dom_sf"/>
</dbReference>
<comment type="catalytic activity">
    <reaction evidence="8">
        <text>L-seryl-[protein] + ATP = O-phospho-L-seryl-[protein] + ADP + H(+)</text>
        <dbReference type="Rhea" id="RHEA:17989"/>
        <dbReference type="Rhea" id="RHEA-COMP:9863"/>
        <dbReference type="Rhea" id="RHEA-COMP:11604"/>
        <dbReference type="ChEBI" id="CHEBI:15378"/>
        <dbReference type="ChEBI" id="CHEBI:29999"/>
        <dbReference type="ChEBI" id="CHEBI:30616"/>
        <dbReference type="ChEBI" id="CHEBI:83421"/>
        <dbReference type="ChEBI" id="CHEBI:456216"/>
        <dbReference type="EC" id="2.7.11.1"/>
    </reaction>
</comment>
<evidence type="ECO:0000259" key="10">
    <source>
        <dbReference type="PROSITE" id="PS50011"/>
    </source>
</evidence>
<dbReference type="SUPFAM" id="SSF56112">
    <property type="entry name" value="Protein kinase-like (PK-like)"/>
    <property type="match status" value="1"/>
</dbReference>
<dbReference type="Gene3D" id="1.10.510.10">
    <property type="entry name" value="Transferase(Phosphotransferase) domain 1"/>
    <property type="match status" value="1"/>
</dbReference>
<dbReference type="PANTHER" id="PTHR48012:SF10">
    <property type="entry name" value="FI20177P1"/>
    <property type="match status" value="1"/>
</dbReference>
<dbReference type="STRING" id="667725.A0A0L0G740"/>
<protein>
    <submittedName>
        <fullName evidence="11">STE/STE20 protein kinase</fullName>
    </submittedName>
</protein>
<evidence type="ECO:0000256" key="8">
    <source>
        <dbReference type="ARBA" id="ARBA00048679"/>
    </source>
</evidence>
<organism evidence="11 12">
    <name type="scientific">Sphaeroforma arctica JP610</name>
    <dbReference type="NCBI Taxonomy" id="667725"/>
    <lineage>
        <taxon>Eukaryota</taxon>
        <taxon>Ichthyosporea</taxon>
        <taxon>Ichthyophonida</taxon>
        <taxon>Sphaeroforma</taxon>
    </lineage>
</organism>
<feature type="compositionally biased region" description="Basic and acidic residues" evidence="9">
    <location>
        <begin position="271"/>
        <end position="284"/>
    </location>
</feature>
<keyword evidence="3" id="KW-0808">Transferase</keyword>
<evidence type="ECO:0000313" key="11">
    <source>
        <dbReference type="EMBL" id="KNC84686.1"/>
    </source>
</evidence>
<sequence length="533" mass="58494">MQVLGEGFSETEIALIMRESIAGLKHLHKLRKIHRDIKGGNILITETGQVKIADFGVAIPLQNTFAKANTFIGTPYWMAPEVIKGKQYDHTADIWSMGVTAIELAETLPPLASHHPMRVLFSIPNREPAQLKEPGSWSESFAQFIAACLQKEPFKRSSTVELLNHAFITSKNFSPNPLIATITRVKERKLKKQTEEDSGEAFDILQSLVFDDDNAIPGLDTLSCGSVESLGNVSSNSSNLDLIERAIYSESLAATATQSQPNPRSVYKRAQSHEPHTRVAKGDGRGPFARHIQSGRITSGKSMDSVSTPSGNMGRHSGTRSQKGMRTRTHTNESTGSRDSSSSSRLGNLRTASTEFIKTQGGRGSGPSSPISSVYKRSPSSSQGNRMDGLTLRSEDILLSAQRSQKLNGVNTNFQRIRKFERLQESKATTFGIDGGVETVRESPHDRSKWLNECLFRSKETTLTNIATIKCNPVQSTSVRLQNRMPGRVPMSVPTRRRHAPTPRVASSGFMANTMTMAQSGSHLMSQSRTSLV</sequence>
<dbReference type="Pfam" id="PF00069">
    <property type="entry name" value="Pkinase"/>
    <property type="match status" value="1"/>
</dbReference>
<evidence type="ECO:0000256" key="7">
    <source>
        <dbReference type="ARBA" id="ARBA00047899"/>
    </source>
</evidence>
<feature type="compositionally biased region" description="Polar residues" evidence="9">
    <location>
        <begin position="254"/>
        <end position="263"/>
    </location>
</feature>
<keyword evidence="2" id="KW-0723">Serine/threonine-protein kinase</keyword>
<evidence type="ECO:0000256" key="4">
    <source>
        <dbReference type="ARBA" id="ARBA00022741"/>
    </source>
</evidence>
<comment type="catalytic activity">
    <reaction evidence="7">
        <text>L-threonyl-[protein] + ATP = O-phospho-L-threonyl-[protein] + ADP + H(+)</text>
        <dbReference type="Rhea" id="RHEA:46608"/>
        <dbReference type="Rhea" id="RHEA-COMP:11060"/>
        <dbReference type="Rhea" id="RHEA-COMP:11605"/>
        <dbReference type="ChEBI" id="CHEBI:15378"/>
        <dbReference type="ChEBI" id="CHEBI:30013"/>
        <dbReference type="ChEBI" id="CHEBI:30616"/>
        <dbReference type="ChEBI" id="CHEBI:61977"/>
        <dbReference type="ChEBI" id="CHEBI:456216"/>
        <dbReference type="EC" id="2.7.11.1"/>
    </reaction>
</comment>
<evidence type="ECO:0000256" key="5">
    <source>
        <dbReference type="ARBA" id="ARBA00022777"/>
    </source>
</evidence>
<reference evidence="11 12" key="1">
    <citation type="submission" date="2011-02" db="EMBL/GenBank/DDBJ databases">
        <title>The Genome Sequence of Sphaeroforma arctica JP610.</title>
        <authorList>
            <consortium name="The Broad Institute Genome Sequencing Platform"/>
            <person name="Russ C."/>
            <person name="Cuomo C."/>
            <person name="Young S.K."/>
            <person name="Zeng Q."/>
            <person name="Gargeya S."/>
            <person name="Alvarado L."/>
            <person name="Berlin A."/>
            <person name="Chapman S.B."/>
            <person name="Chen Z."/>
            <person name="Freedman E."/>
            <person name="Gellesch M."/>
            <person name="Goldberg J."/>
            <person name="Griggs A."/>
            <person name="Gujja S."/>
            <person name="Heilman E."/>
            <person name="Heiman D."/>
            <person name="Howarth C."/>
            <person name="Mehta T."/>
            <person name="Neiman D."/>
            <person name="Pearson M."/>
            <person name="Roberts A."/>
            <person name="Saif S."/>
            <person name="Shea T."/>
            <person name="Shenoy N."/>
            <person name="Sisk P."/>
            <person name="Stolte C."/>
            <person name="Sykes S."/>
            <person name="White J."/>
            <person name="Yandava C."/>
            <person name="Burger G."/>
            <person name="Gray M.W."/>
            <person name="Holland P.W.H."/>
            <person name="King N."/>
            <person name="Lang F.B.F."/>
            <person name="Roger A.J."/>
            <person name="Ruiz-Trillo I."/>
            <person name="Haas B."/>
            <person name="Nusbaum C."/>
            <person name="Birren B."/>
        </authorList>
    </citation>
    <scope>NUCLEOTIDE SEQUENCE [LARGE SCALE GENOMIC DNA]</scope>
    <source>
        <strain evidence="11 12">JP610</strain>
    </source>
</reference>
<evidence type="ECO:0000313" key="12">
    <source>
        <dbReference type="Proteomes" id="UP000054560"/>
    </source>
</evidence>
<feature type="compositionally biased region" description="Low complexity" evidence="9">
    <location>
        <begin position="334"/>
        <end position="344"/>
    </location>
</feature>
<dbReference type="GO" id="GO:0005524">
    <property type="term" value="F:ATP binding"/>
    <property type="evidence" value="ECO:0007669"/>
    <property type="project" value="UniProtKB-KW"/>
</dbReference>
<dbReference type="InterPro" id="IPR050629">
    <property type="entry name" value="STE20/SPS1-PAK"/>
</dbReference>
<dbReference type="PROSITE" id="PS50011">
    <property type="entry name" value="PROTEIN_KINASE_DOM"/>
    <property type="match status" value="1"/>
</dbReference>
<dbReference type="Proteomes" id="UP000054560">
    <property type="component" value="Unassembled WGS sequence"/>
</dbReference>
<dbReference type="EMBL" id="KQ241747">
    <property type="protein sequence ID" value="KNC84686.1"/>
    <property type="molecule type" value="Genomic_DNA"/>
</dbReference>
<dbReference type="PANTHER" id="PTHR48012">
    <property type="entry name" value="STERILE20-LIKE KINASE, ISOFORM B-RELATED"/>
    <property type="match status" value="1"/>
</dbReference>
<dbReference type="SMART" id="SM00220">
    <property type="entry name" value="S_TKc"/>
    <property type="match status" value="1"/>
</dbReference>
<feature type="region of interest" description="Disordered" evidence="9">
    <location>
        <begin position="486"/>
        <end position="506"/>
    </location>
</feature>
<keyword evidence="12" id="KW-1185">Reference proteome</keyword>
<dbReference type="GeneID" id="25903595"/>
<gene>
    <name evidence="11" type="ORF">SARC_03091</name>
</gene>
<keyword evidence="6" id="KW-0067">ATP-binding</keyword>
<feature type="region of interest" description="Disordered" evidence="9">
    <location>
        <begin position="254"/>
        <end position="389"/>
    </location>
</feature>
<dbReference type="eggNOG" id="KOG0201">
    <property type="taxonomic scope" value="Eukaryota"/>
</dbReference>
<proteinExistence type="inferred from homology"/>
<dbReference type="GO" id="GO:0005737">
    <property type="term" value="C:cytoplasm"/>
    <property type="evidence" value="ECO:0007669"/>
    <property type="project" value="TreeGrafter"/>
</dbReference>
<evidence type="ECO:0000256" key="6">
    <source>
        <dbReference type="ARBA" id="ARBA00022840"/>
    </source>
</evidence>
<evidence type="ECO:0000256" key="2">
    <source>
        <dbReference type="ARBA" id="ARBA00022527"/>
    </source>
</evidence>
<comment type="similarity">
    <text evidence="1">Belongs to the protein kinase superfamily. STE Ser/Thr protein kinase family. STE20 subfamily.</text>
</comment>
<evidence type="ECO:0000256" key="3">
    <source>
        <dbReference type="ARBA" id="ARBA00022679"/>
    </source>
</evidence>
<feature type="compositionally biased region" description="Polar residues" evidence="9">
    <location>
        <begin position="295"/>
        <end position="311"/>
    </location>
</feature>
<evidence type="ECO:0000256" key="9">
    <source>
        <dbReference type="SAM" id="MobiDB-lite"/>
    </source>
</evidence>
<keyword evidence="4" id="KW-0547">Nucleotide-binding</keyword>
<evidence type="ECO:0000256" key="1">
    <source>
        <dbReference type="ARBA" id="ARBA00008874"/>
    </source>
</evidence>
<accession>A0A0L0G740</accession>